<dbReference type="InterPro" id="IPR004291">
    <property type="entry name" value="Transposase_IS66_central"/>
</dbReference>
<evidence type="ECO:0000313" key="2">
    <source>
        <dbReference type="EMBL" id="PRO64190.1"/>
    </source>
</evidence>
<dbReference type="EMBL" id="PVNS01000024">
    <property type="protein sequence ID" value="PRO64190.1"/>
    <property type="molecule type" value="Genomic_DNA"/>
</dbReference>
<dbReference type="OrthoDB" id="9760067at2"/>
<feature type="domain" description="Transposase IS66 central" evidence="1">
    <location>
        <begin position="19"/>
        <end position="87"/>
    </location>
</feature>
<gene>
    <name evidence="2" type="ORF">C6I21_16000</name>
</gene>
<sequence length="145" mass="16396">MASGLRRGRAEPCFLKRSVVRTSQAGYLPKSRFAKAFQYALNQERPIRHDLQPETRSIDNNRMERGIHSFAVGRNKWMFSRTPQGARVSAAVYSLIDTAKANGLHPEASLTNLMDMFPNLPSMEADGLEVYLPWSDSLPDSLRQK</sequence>
<keyword evidence="3" id="KW-1185">Reference proteome</keyword>
<proteinExistence type="predicted"/>
<dbReference type="AlphaFoldDB" id="A0A2P6MD46"/>
<dbReference type="InterPro" id="IPR052344">
    <property type="entry name" value="Transposase-related"/>
</dbReference>
<reference evidence="2 3" key="1">
    <citation type="submission" date="2018-03" db="EMBL/GenBank/DDBJ databases">
        <title>Bacillus urumqiensis sp. nov., a moderately haloalkaliphilic bacterium isolated from a salt lake.</title>
        <authorList>
            <person name="Zhao B."/>
            <person name="Liao Z."/>
        </authorList>
    </citation>
    <scope>NUCLEOTIDE SEQUENCE [LARGE SCALE GENOMIC DNA]</scope>
    <source>
        <strain evidence="2 3">BZ-SZ-XJ18</strain>
    </source>
</reference>
<comment type="caution">
    <text evidence="2">The sequence shown here is derived from an EMBL/GenBank/DDBJ whole genome shotgun (WGS) entry which is preliminary data.</text>
</comment>
<protein>
    <recommendedName>
        <fullName evidence="1">Transposase IS66 central domain-containing protein</fullName>
    </recommendedName>
</protein>
<evidence type="ECO:0000313" key="3">
    <source>
        <dbReference type="Proteomes" id="UP000243650"/>
    </source>
</evidence>
<organism evidence="2 3">
    <name type="scientific">Alkalicoccus urumqiensis</name>
    <name type="common">Bacillus urumqiensis</name>
    <dbReference type="NCBI Taxonomy" id="1548213"/>
    <lineage>
        <taxon>Bacteria</taxon>
        <taxon>Bacillati</taxon>
        <taxon>Bacillota</taxon>
        <taxon>Bacilli</taxon>
        <taxon>Bacillales</taxon>
        <taxon>Bacillaceae</taxon>
        <taxon>Alkalicoccus</taxon>
    </lineage>
</organism>
<accession>A0A2P6MD46</accession>
<dbReference type="Pfam" id="PF03050">
    <property type="entry name" value="DDE_Tnp_IS66"/>
    <property type="match status" value="1"/>
</dbReference>
<name>A0A2P6MD46_ALKUR</name>
<evidence type="ECO:0000259" key="1">
    <source>
        <dbReference type="Pfam" id="PF03050"/>
    </source>
</evidence>
<dbReference type="Proteomes" id="UP000243650">
    <property type="component" value="Unassembled WGS sequence"/>
</dbReference>
<dbReference type="PANTHER" id="PTHR33678">
    <property type="entry name" value="BLL1576 PROTEIN"/>
    <property type="match status" value="1"/>
</dbReference>